<proteinExistence type="predicted"/>
<protein>
    <recommendedName>
        <fullName evidence="3">Secreted protein</fullName>
    </recommendedName>
</protein>
<sequence>MKRCKHILSALALQPQGTRAEEVVNSRKGGVHTALCMVVSSVLHANLKTLLVEAPKHGCDFFIRRSQRNIRH</sequence>
<reference evidence="2" key="1">
    <citation type="journal article" date="2019" name="Int. J. Syst. Evol. Microbiol.">
        <title>The Global Catalogue of Microorganisms (GCM) 10K type strain sequencing project: providing services to taxonomists for standard genome sequencing and annotation.</title>
        <authorList>
            <consortium name="The Broad Institute Genomics Platform"/>
            <consortium name="The Broad Institute Genome Sequencing Center for Infectious Disease"/>
            <person name="Wu L."/>
            <person name="Ma J."/>
        </authorList>
    </citation>
    <scope>NUCLEOTIDE SEQUENCE [LARGE SCALE GENOMIC DNA]</scope>
    <source>
        <strain evidence="2">NBRC 102520</strain>
    </source>
</reference>
<evidence type="ECO:0000313" key="1">
    <source>
        <dbReference type="EMBL" id="GLR91869.1"/>
    </source>
</evidence>
<name>A0ABQ6BBV8_9BRAD</name>
<dbReference type="Proteomes" id="UP001156905">
    <property type="component" value="Unassembled WGS sequence"/>
</dbReference>
<evidence type="ECO:0000313" key="2">
    <source>
        <dbReference type="Proteomes" id="UP001156905"/>
    </source>
</evidence>
<dbReference type="EMBL" id="BSOW01000056">
    <property type="protein sequence ID" value="GLR91869.1"/>
    <property type="molecule type" value="Genomic_DNA"/>
</dbReference>
<keyword evidence="2" id="KW-1185">Reference proteome</keyword>
<accession>A0ABQ6BBV8</accession>
<evidence type="ECO:0008006" key="3">
    <source>
        <dbReference type="Google" id="ProtNLM"/>
    </source>
</evidence>
<organism evidence="1 2">
    <name type="scientific">Bradyrhizobium iriomotense</name>
    <dbReference type="NCBI Taxonomy" id="441950"/>
    <lineage>
        <taxon>Bacteria</taxon>
        <taxon>Pseudomonadati</taxon>
        <taxon>Pseudomonadota</taxon>
        <taxon>Alphaproteobacteria</taxon>
        <taxon>Hyphomicrobiales</taxon>
        <taxon>Nitrobacteraceae</taxon>
        <taxon>Bradyrhizobium</taxon>
    </lineage>
</organism>
<gene>
    <name evidence="1" type="ORF">GCM10007857_85870</name>
</gene>
<comment type="caution">
    <text evidence="1">The sequence shown here is derived from an EMBL/GenBank/DDBJ whole genome shotgun (WGS) entry which is preliminary data.</text>
</comment>